<dbReference type="Gene3D" id="1.10.1740.10">
    <property type="match status" value="1"/>
</dbReference>
<keyword evidence="2" id="KW-1185">Reference proteome</keyword>
<dbReference type="InterPro" id="IPR013325">
    <property type="entry name" value="RNA_pol_sigma_r2"/>
</dbReference>
<dbReference type="Proteomes" id="UP000670776">
    <property type="component" value="Unassembled WGS sequence"/>
</dbReference>
<dbReference type="InterPro" id="IPR036388">
    <property type="entry name" value="WH-like_DNA-bd_sf"/>
</dbReference>
<protein>
    <recommendedName>
        <fullName evidence="3">RNA polymerase sigma factor (Sigma-70 family)</fullName>
    </recommendedName>
</protein>
<dbReference type="EMBL" id="JAGJCB010000014">
    <property type="protein sequence ID" value="MBP0904864.1"/>
    <property type="molecule type" value="Genomic_DNA"/>
</dbReference>
<comment type="caution">
    <text evidence="1">The sequence shown here is derived from an EMBL/GenBank/DDBJ whole genome shotgun (WGS) entry which is preliminary data.</text>
</comment>
<sequence>MNLKKYVNDNYIKLSTDEVRLLFENIEANKELIVKTQLPLVLNLVMRFTKSKNINSEELFSVALEALTNSIEKYNNSNEATFTTFCYHNIYFSLLDYQDNIIRIPANAKKFTDNPKAYSFSNWNNEDNNFKFEDRFESYDSIKTCNESELIEIIKEHLISHKKNVNGDMQADIVIKYLGLNMDKSINLPKQAESLNLTPQRVQQLYHTAMNRLKENKAFKMALKRLTE</sequence>
<gene>
    <name evidence="1" type="ORF">J8H85_13565</name>
</gene>
<proteinExistence type="predicted"/>
<dbReference type="RefSeq" id="WP_209655756.1">
    <property type="nucleotide sequence ID" value="NZ_JAGJCB010000014.1"/>
</dbReference>
<reference evidence="1 2" key="1">
    <citation type="submission" date="2021-04" db="EMBL/GenBank/DDBJ databases">
        <title>Mariniflexile gromovii gen. nov., sp. nov., a gliding bacterium isolated from the sea urchin Strongylocentrotus intermedius.</title>
        <authorList>
            <person name="Ko S."/>
            <person name="Le V."/>
            <person name="Ahn C.-Y."/>
            <person name="Oh H.-M."/>
        </authorList>
    </citation>
    <scope>NUCLEOTIDE SEQUENCE [LARGE SCALE GENOMIC DNA]</scope>
    <source>
        <strain evidence="1 2">KCTC 12570</strain>
    </source>
</reference>
<name>A0ABS4BW94_9FLAO</name>
<accession>A0ABS4BW94</accession>
<dbReference type="SUPFAM" id="SSF88946">
    <property type="entry name" value="Sigma2 domain of RNA polymerase sigma factors"/>
    <property type="match status" value="1"/>
</dbReference>
<organism evidence="1 2">
    <name type="scientific">Mariniflexile gromovii</name>
    <dbReference type="NCBI Taxonomy" id="362523"/>
    <lineage>
        <taxon>Bacteria</taxon>
        <taxon>Pseudomonadati</taxon>
        <taxon>Bacteroidota</taxon>
        <taxon>Flavobacteriia</taxon>
        <taxon>Flavobacteriales</taxon>
        <taxon>Flavobacteriaceae</taxon>
        <taxon>Mariniflexile</taxon>
    </lineage>
</organism>
<evidence type="ECO:0008006" key="3">
    <source>
        <dbReference type="Google" id="ProtNLM"/>
    </source>
</evidence>
<evidence type="ECO:0000313" key="2">
    <source>
        <dbReference type="Proteomes" id="UP000670776"/>
    </source>
</evidence>
<evidence type="ECO:0000313" key="1">
    <source>
        <dbReference type="EMBL" id="MBP0904864.1"/>
    </source>
</evidence>
<dbReference type="Gene3D" id="1.10.10.10">
    <property type="entry name" value="Winged helix-like DNA-binding domain superfamily/Winged helix DNA-binding domain"/>
    <property type="match status" value="1"/>
</dbReference>